<dbReference type="Pfam" id="PF00378">
    <property type="entry name" value="ECH_1"/>
    <property type="match status" value="1"/>
</dbReference>
<dbReference type="Gene3D" id="3.90.226.10">
    <property type="entry name" value="2-enoyl-CoA Hydratase, Chain A, domain 1"/>
    <property type="match status" value="1"/>
</dbReference>
<dbReference type="KEGG" id="ahg:AHOG_22575"/>
<name>A0A221W884_9PSEU</name>
<dbReference type="CDD" id="cd06558">
    <property type="entry name" value="crotonase-like"/>
    <property type="match status" value="1"/>
</dbReference>
<evidence type="ECO:0000256" key="1">
    <source>
        <dbReference type="ARBA" id="ARBA00005254"/>
    </source>
</evidence>
<dbReference type="AlphaFoldDB" id="A0A221W884"/>
<dbReference type="GO" id="GO:0016829">
    <property type="term" value="F:lyase activity"/>
    <property type="evidence" value="ECO:0007669"/>
    <property type="project" value="UniProtKB-KW"/>
</dbReference>
<comment type="similarity">
    <text evidence="1">Belongs to the enoyl-CoA hydratase/isomerase family.</text>
</comment>
<gene>
    <name evidence="3" type="primary">caiD3</name>
    <name evidence="3" type="ORF">AHOG_22575</name>
</gene>
<dbReference type="Gene3D" id="1.10.12.10">
    <property type="entry name" value="Lyase 2-enoyl-coa Hydratase, Chain A, domain 2"/>
    <property type="match status" value="1"/>
</dbReference>
<dbReference type="EMBL" id="CP022521">
    <property type="protein sequence ID" value="ASO22128.1"/>
    <property type="molecule type" value="Genomic_DNA"/>
</dbReference>
<feature type="region of interest" description="Disordered" evidence="2">
    <location>
        <begin position="237"/>
        <end position="274"/>
    </location>
</feature>
<dbReference type="EC" id="4.2.1.-" evidence="3"/>
<organism evidence="3 4">
    <name type="scientific">Actinoalloteichus hoggarensis</name>
    <dbReference type="NCBI Taxonomy" id="1470176"/>
    <lineage>
        <taxon>Bacteria</taxon>
        <taxon>Bacillati</taxon>
        <taxon>Actinomycetota</taxon>
        <taxon>Actinomycetes</taxon>
        <taxon>Pseudonocardiales</taxon>
        <taxon>Pseudonocardiaceae</taxon>
        <taxon>Actinoalloteichus</taxon>
    </lineage>
</organism>
<dbReference type="InterPro" id="IPR051683">
    <property type="entry name" value="Enoyl-CoA_Hydratase/Isomerase"/>
</dbReference>
<dbReference type="InterPro" id="IPR001753">
    <property type="entry name" value="Enoyl-CoA_hydra/iso"/>
</dbReference>
<reference evidence="3 4" key="1">
    <citation type="submission" date="2017-07" db="EMBL/GenBank/DDBJ databases">
        <title>Complete genome sequence of Actinoalloteichus hoggarensis DSM 45943, type strain of Actinoalloteichus hoggarensis.</title>
        <authorList>
            <person name="Ruckert C."/>
            <person name="Nouioui I."/>
            <person name="Willmese J."/>
            <person name="van Wezel G."/>
            <person name="Klenk H.-P."/>
            <person name="Kalinowski J."/>
            <person name="Zotchev S.B."/>
        </authorList>
    </citation>
    <scope>NUCLEOTIDE SEQUENCE [LARGE SCALE GENOMIC DNA]</scope>
    <source>
        <strain evidence="3 4">DSM 45943</strain>
    </source>
</reference>
<dbReference type="OrthoDB" id="370015at2"/>
<keyword evidence="3" id="KW-0456">Lyase</keyword>
<dbReference type="PANTHER" id="PTHR42964:SF1">
    <property type="entry name" value="POLYKETIDE BIOSYNTHESIS ENOYL-COA HYDRATASE PKSH-RELATED"/>
    <property type="match status" value="1"/>
</dbReference>
<accession>A0A221W884</accession>
<dbReference type="InterPro" id="IPR014748">
    <property type="entry name" value="Enoyl-CoA_hydra_C"/>
</dbReference>
<dbReference type="SUPFAM" id="SSF52096">
    <property type="entry name" value="ClpP/crotonase"/>
    <property type="match status" value="1"/>
</dbReference>
<dbReference type="RefSeq" id="WP_093943152.1">
    <property type="nucleotide sequence ID" value="NZ_CP022521.1"/>
</dbReference>
<sequence length="274" mass="29263">MTENLVRHRVADGTATITLDSPHNRNALSARLRHELRELLVADIADESVRVIVLDHTGPVFCSGMDLRESRGAGASEQGVNEFPELLELIWTSPTPVVARLAGPARAGGVGLVAAADIAVAADTATFAFSEVRLGVVPAVISVTVLPRLAASAAHELFLTGETFDAARAVHIGLINSAVRAEDLDAEVDRMTRMLAKGAPTALAATKAMLRRPRSPRLSEEFADMLALSARHFASEEGQEGMRAFAEKRPPSWAAPAERPEQAADPERGPDETR</sequence>
<protein>
    <submittedName>
        <fullName evidence="3">Carnitinyl-CoA dehydratase</fullName>
        <ecNumber evidence="3">4.2.1.-</ecNumber>
    </submittedName>
</protein>
<evidence type="ECO:0000256" key="2">
    <source>
        <dbReference type="SAM" id="MobiDB-lite"/>
    </source>
</evidence>
<dbReference type="PANTHER" id="PTHR42964">
    <property type="entry name" value="ENOYL-COA HYDRATASE"/>
    <property type="match status" value="1"/>
</dbReference>
<evidence type="ECO:0000313" key="4">
    <source>
        <dbReference type="Proteomes" id="UP000204221"/>
    </source>
</evidence>
<proteinExistence type="inferred from homology"/>
<feature type="compositionally biased region" description="Basic and acidic residues" evidence="2">
    <location>
        <begin position="258"/>
        <end position="274"/>
    </location>
</feature>
<keyword evidence="4" id="KW-1185">Reference proteome</keyword>
<dbReference type="InterPro" id="IPR029045">
    <property type="entry name" value="ClpP/crotonase-like_dom_sf"/>
</dbReference>
<dbReference type="Proteomes" id="UP000204221">
    <property type="component" value="Chromosome"/>
</dbReference>
<evidence type="ECO:0000313" key="3">
    <source>
        <dbReference type="EMBL" id="ASO22128.1"/>
    </source>
</evidence>